<protein>
    <recommendedName>
        <fullName evidence="2">DNA-directed RNA polymerase</fullName>
        <ecNumber evidence="2">2.7.7.6</ecNumber>
    </recommendedName>
</protein>
<proteinExistence type="inferred from homology"/>
<comment type="caution">
    <text evidence="9">The sequence shown here is derived from an EMBL/GenBank/DDBJ whole genome shotgun (WGS) entry which is preliminary data.</text>
</comment>
<comment type="similarity">
    <text evidence="1">Belongs to the phage and mitochondrial RNA polymerase family.</text>
</comment>
<evidence type="ECO:0000256" key="7">
    <source>
        <dbReference type="ARBA" id="ARBA00048552"/>
    </source>
</evidence>
<keyword evidence="4 9" id="KW-0808">Transferase</keyword>
<dbReference type="SMART" id="SM01311">
    <property type="entry name" value="RPOL_N"/>
    <property type="match status" value="1"/>
</dbReference>
<evidence type="ECO:0000256" key="1">
    <source>
        <dbReference type="ARBA" id="ARBA00009493"/>
    </source>
</evidence>
<evidence type="ECO:0000313" key="10">
    <source>
        <dbReference type="Proteomes" id="UP001589858"/>
    </source>
</evidence>
<dbReference type="InterPro" id="IPR043502">
    <property type="entry name" value="DNA/RNA_pol_sf"/>
</dbReference>
<evidence type="ECO:0000256" key="5">
    <source>
        <dbReference type="ARBA" id="ARBA00022695"/>
    </source>
</evidence>
<evidence type="ECO:0000313" key="9">
    <source>
        <dbReference type="EMBL" id="MFC0685333.1"/>
    </source>
</evidence>
<dbReference type="EC" id="2.7.7.6" evidence="2"/>
<reference evidence="9 10" key="1">
    <citation type="submission" date="2024-09" db="EMBL/GenBank/DDBJ databases">
        <authorList>
            <person name="Sun Q."/>
            <person name="Mori K."/>
        </authorList>
    </citation>
    <scope>NUCLEOTIDE SEQUENCE [LARGE SCALE GENOMIC DNA]</scope>
    <source>
        <strain evidence="9 10">CICC 11035S</strain>
    </source>
</reference>
<dbReference type="InterPro" id="IPR029262">
    <property type="entry name" value="RPOL_N"/>
</dbReference>
<evidence type="ECO:0000256" key="3">
    <source>
        <dbReference type="ARBA" id="ARBA00022478"/>
    </source>
</evidence>
<dbReference type="PANTHER" id="PTHR10102">
    <property type="entry name" value="DNA-DIRECTED RNA POLYMERASE, MITOCHONDRIAL"/>
    <property type="match status" value="1"/>
</dbReference>
<keyword evidence="5 9" id="KW-0548">Nucleotidyltransferase</keyword>
<dbReference type="SUPFAM" id="SSF56672">
    <property type="entry name" value="DNA/RNA polymerases"/>
    <property type="match status" value="1"/>
</dbReference>
<dbReference type="InterPro" id="IPR002092">
    <property type="entry name" value="DNA-dir_Rpol_phage-type"/>
</dbReference>
<dbReference type="Gene3D" id="1.10.287.280">
    <property type="match status" value="1"/>
</dbReference>
<feature type="non-terminal residue" evidence="9">
    <location>
        <position position="747"/>
    </location>
</feature>
<sequence>MHTQALTTLTTHDTPTLIEAQRRIETRSSKEGYERYIKQQQSTADNLGGQSTAEAVKMIRGSIPLVSEQVSLWIAENDYEGPGKRHAALSVLKRFDPDLLAFIALNAIFSGITAQHPAVTVQTALGGQIEAEVIALDIEEAAGRKATKRMKAVIEKNGSARQRKKIFNKLASEHLPEHEAWTQDVKVRVGEPLVSAVLQAMPDMFELMTLPRGVNKSETVIRLTDEGVAMFGSLRESMAWMQPIHRPMVVPPRPWTDMDTGAYYEERTSRTVKLVRTFNKDHKRLIRESIAAGRMDYVLKAVNVAQETSWAINKPLLDLVHWVFEEGINDLGVASNQLLPIPAKLEASEWDAMTPEQRKGHRMSLAGIHERNRGIVSDQAVLLRDLETANELSGFYSFWLPHNLDFRGRVYPVPHFNHQRADHIKSMFRFAEGCPLGEYGAGWLSVHLANCGDFMTPSGRKASKASFDDRIQWVEDNEFMILSVGKDPKATVDLWKEADSPFMFVAACIEYYQWVQSGRSEAFVSYLPVALDGSNSGLQHYSAAMRSKEEAAYVSLLTSDIPADLYQTIADKAVAEIEKDASEGNSLAYTILQAGVGRSTVKRNVMTFAYSSEQFGFRQQLMDDLMKPLNEAVFLGKLDRNPYAINRVNKDTGEVLDELDGGFSAAGYLAAKVWQAVTQTVTKATEGMEFFKKVAATLAHEKLPLVWTTPLGLPVVHRYSVWETKTCQPARKTDPLSAPNIDPTFRQ</sequence>
<dbReference type="PROSITE" id="PS00489">
    <property type="entry name" value="RNA_POL_PHAGE_2"/>
    <property type="match status" value="1"/>
</dbReference>
<evidence type="ECO:0000256" key="4">
    <source>
        <dbReference type="ARBA" id="ARBA00022679"/>
    </source>
</evidence>
<evidence type="ECO:0000256" key="2">
    <source>
        <dbReference type="ARBA" id="ARBA00012418"/>
    </source>
</evidence>
<gene>
    <name evidence="9" type="ORF">ACFFF8_12060</name>
</gene>
<dbReference type="EMBL" id="JBHLTM010000047">
    <property type="protein sequence ID" value="MFC0685333.1"/>
    <property type="molecule type" value="Genomic_DNA"/>
</dbReference>
<dbReference type="GO" id="GO:0000428">
    <property type="term" value="C:DNA-directed RNA polymerase complex"/>
    <property type="evidence" value="ECO:0007669"/>
    <property type="project" value="UniProtKB-KW"/>
</dbReference>
<organism evidence="9 10">
    <name type="scientific">Novosphingobium clariflavum</name>
    <dbReference type="NCBI Taxonomy" id="2029884"/>
    <lineage>
        <taxon>Bacteria</taxon>
        <taxon>Pseudomonadati</taxon>
        <taxon>Pseudomonadota</taxon>
        <taxon>Alphaproteobacteria</taxon>
        <taxon>Sphingomonadales</taxon>
        <taxon>Sphingomonadaceae</taxon>
        <taxon>Novosphingobium</taxon>
    </lineage>
</organism>
<keyword evidence="10" id="KW-1185">Reference proteome</keyword>
<evidence type="ECO:0000259" key="8">
    <source>
        <dbReference type="SMART" id="SM01311"/>
    </source>
</evidence>
<dbReference type="Gene3D" id="1.10.150.20">
    <property type="entry name" value="5' to 3' exonuclease, C-terminal subdomain"/>
    <property type="match status" value="1"/>
</dbReference>
<name>A0ABV6SB83_9SPHN</name>
<dbReference type="Pfam" id="PF14700">
    <property type="entry name" value="RPOL_N"/>
    <property type="match status" value="1"/>
</dbReference>
<keyword evidence="3 9" id="KW-0240">DNA-directed RNA polymerase</keyword>
<keyword evidence="6" id="KW-0804">Transcription</keyword>
<accession>A0ABV6SB83</accession>
<comment type="catalytic activity">
    <reaction evidence="7">
        <text>RNA(n) + a ribonucleoside 5'-triphosphate = RNA(n+1) + diphosphate</text>
        <dbReference type="Rhea" id="RHEA:21248"/>
        <dbReference type="Rhea" id="RHEA-COMP:14527"/>
        <dbReference type="Rhea" id="RHEA-COMP:17342"/>
        <dbReference type="ChEBI" id="CHEBI:33019"/>
        <dbReference type="ChEBI" id="CHEBI:61557"/>
        <dbReference type="ChEBI" id="CHEBI:140395"/>
        <dbReference type="EC" id="2.7.7.6"/>
    </reaction>
</comment>
<dbReference type="InterPro" id="IPR046950">
    <property type="entry name" value="DNA-dir_Rpol_C_phage-type"/>
</dbReference>
<dbReference type="Pfam" id="PF00940">
    <property type="entry name" value="RNA_pol"/>
    <property type="match status" value="1"/>
</dbReference>
<dbReference type="InterPro" id="IPR037159">
    <property type="entry name" value="RNA_POL_N_sf"/>
</dbReference>
<dbReference type="Proteomes" id="UP001589858">
    <property type="component" value="Unassembled WGS sequence"/>
</dbReference>
<dbReference type="PANTHER" id="PTHR10102:SF0">
    <property type="entry name" value="DNA-DIRECTED RNA POLYMERASE, MITOCHONDRIAL"/>
    <property type="match status" value="1"/>
</dbReference>
<dbReference type="Gene3D" id="1.10.1320.10">
    <property type="entry name" value="DNA-directed RNA polymerase, N-terminal domain"/>
    <property type="match status" value="1"/>
</dbReference>
<dbReference type="GO" id="GO:0003899">
    <property type="term" value="F:DNA-directed RNA polymerase activity"/>
    <property type="evidence" value="ECO:0007669"/>
    <property type="project" value="UniProtKB-EC"/>
</dbReference>
<evidence type="ECO:0000256" key="6">
    <source>
        <dbReference type="ARBA" id="ARBA00023163"/>
    </source>
</evidence>
<feature type="domain" description="DNA-directed RNA polymerase N-terminal" evidence="8">
    <location>
        <begin position="19"/>
        <end position="307"/>
    </location>
</feature>
<dbReference type="RefSeq" id="WP_379489347.1">
    <property type="nucleotide sequence ID" value="NZ_JBHLTM010000047.1"/>
</dbReference>